<keyword evidence="2 4" id="KW-0238">DNA-binding</keyword>
<feature type="DNA-binding region" description="H-T-H motif" evidence="4">
    <location>
        <begin position="37"/>
        <end position="56"/>
    </location>
</feature>
<evidence type="ECO:0000313" key="7">
    <source>
        <dbReference type="Proteomes" id="UP000182241"/>
    </source>
</evidence>
<dbReference type="GO" id="GO:0000976">
    <property type="term" value="F:transcription cis-regulatory region binding"/>
    <property type="evidence" value="ECO:0007669"/>
    <property type="project" value="TreeGrafter"/>
</dbReference>
<evidence type="ECO:0000256" key="1">
    <source>
        <dbReference type="ARBA" id="ARBA00023015"/>
    </source>
</evidence>
<organism evidence="6 7">
    <name type="scientific">Tsukamurella tyrosinosolvens</name>
    <dbReference type="NCBI Taxonomy" id="57704"/>
    <lineage>
        <taxon>Bacteria</taxon>
        <taxon>Bacillati</taxon>
        <taxon>Actinomycetota</taxon>
        <taxon>Actinomycetes</taxon>
        <taxon>Mycobacteriales</taxon>
        <taxon>Tsukamurellaceae</taxon>
        <taxon>Tsukamurella</taxon>
    </lineage>
</organism>
<dbReference type="Proteomes" id="UP000182241">
    <property type="component" value="Unassembled WGS sequence"/>
</dbReference>
<feature type="domain" description="HTH tetR-type" evidence="5">
    <location>
        <begin position="14"/>
        <end position="74"/>
    </location>
</feature>
<keyword evidence="3" id="KW-0804">Transcription</keyword>
<evidence type="ECO:0000256" key="3">
    <source>
        <dbReference type="ARBA" id="ARBA00023163"/>
    </source>
</evidence>
<dbReference type="PROSITE" id="PS50977">
    <property type="entry name" value="HTH_TETR_2"/>
    <property type="match status" value="1"/>
</dbReference>
<evidence type="ECO:0000256" key="2">
    <source>
        <dbReference type="ARBA" id="ARBA00023125"/>
    </source>
</evidence>
<dbReference type="Gene3D" id="1.10.357.10">
    <property type="entry name" value="Tetracycline Repressor, domain 2"/>
    <property type="match status" value="1"/>
</dbReference>
<keyword evidence="1" id="KW-0805">Transcription regulation</keyword>
<dbReference type="AlphaFoldDB" id="A0A1H4W8T5"/>
<evidence type="ECO:0000313" key="6">
    <source>
        <dbReference type="EMBL" id="SEC88924.1"/>
    </source>
</evidence>
<name>A0A1H4W8T5_TSUTY</name>
<dbReference type="SUPFAM" id="SSF46689">
    <property type="entry name" value="Homeodomain-like"/>
    <property type="match status" value="1"/>
</dbReference>
<dbReference type="PANTHER" id="PTHR30055:SF234">
    <property type="entry name" value="HTH-TYPE TRANSCRIPTIONAL REGULATOR BETI"/>
    <property type="match status" value="1"/>
</dbReference>
<dbReference type="PANTHER" id="PTHR30055">
    <property type="entry name" value="HTH-TYPE TRANSCRIPTIONAL REGULATOR RUTR"/>
    <property type="match status" value="1"/>
</dbReference>
<dbReference type="Pfam" id="PF00440">
    <property type="entry name" value="TetR_N"/>
    <property type="match status" value="1"/>
</dbReference>
<gene>
    <name evidence="6" type="ORF">SAMN04489793_3454</name>
</gene>
<dbReference type="InterPro" id="IPR009057">
    <property type="entry name" value="Homeodomain-like_sf"/>
</dbReference>
<dbReference type="GO" id="GO:0003700">
    <property type="term" value="F:DNA-binding transcription factor activity"/>
    <property type="evidence" value="ECO:0007669"/>
    <property type="project" value="TreeGrafter"/>
</dbReference>
<proteinExistence type="predicted"/>
<sequence length="197" mass="21569">MRPWRGVSAEDRRSARRAQLLEACLDVVGDAGVEAVTADAVAQRAGLSKRYFYEAFADREQVLLAALDGLLEVIRERVAVVLDGEDDVDRRIRRTVETLARVLAEDARTARLFEEAPRVAVLEQHRHNAFRVFSELLAAGIYADRGAGRAEVTSWFVVAGTVEVLTRWLGGAVPMDEAEVVATIADIGVRLSGPDPS</sequence>
<protein>
    <submittedName>
        <fullName evidence="6">DNA-binding transcriptional regulator, AcrR family</fullName>
    </submittedName>
</protein>
<evidence type="ECO:0000259" key="5">
    <source>
        <dbReference type="PROSITE" id="PS50977"/>
    </source>
</evidence>
<keyword evidence="7" id="KW-1185">Reference proteome</keyword>
<dbReference type="InterPro" id="IPR050109">
    <property type="entry name" value="HTH-type_TetR-like_transc_reg"/>
</dbReference>
<dbReference type="InterPro" id="IPR001647">
    <property type="entry name" value="HTH_TetR"/>
</dbReference>
<evidence type="ECO:0000256" key="4">
    <source>
        <dbReference type="PROSITE-ProRule" id="PRU00335"/>
    </source>
</evidence>
<dbReference type="EMBL" id="FNSA01000003">
    <property type="protein sequence ID" value="SEC88924.1"/>
    <property type="molecule type" value="Genomic_DNA"/>
</dbReference>
<dbReference type="STRING" id="57704.SAMN04489793_3454"/>
<accession>A0A1H4W8T5</accession>
<reference evidence="7" key="1">
    <citation type="submission" date="2016-10" db="EMBL/GenBank/DDBJ databases">
        <authorList>
            <person name="Varghese N."/>
            <person name="Submissions S."/>
        </authorList>
    </citation>
    <scope>NUCLEOTIDE SEQUENCE [LARGE SCALE GENOMIC DNA]</scope>
    <source>
        <strain evidence="7">DSM 44234</strain>
    </source>
</reference>